<dbReference type="RefSeq" id="WP_290141167.1">
    <property type="nucleotide sequence ID" value="NZ_CP101620.1"/>
</dbReference>
<gene>
    <name evidence="2" type="ORF">NMU03_02905</name>
</gene>
<dbReference type="InterPro" id="IPR006976">
    <property type="entry name" value="VanZ-like"/>
</dbReference>
<organism evidence="2 3">
    <name type="scientific">Allocoprobacillus halotolerans</name>
    <dbReference type="NCBI Taxonomy" id="2944914"/>
    <lineage>
        <taxon>Bacteria</taxon>
        <taxon>Bacillati</taxon>
        <taxon>Bacillota</taxon>
        <taxon>Erysipelotrichia</taxon>
        <taxon>Erysipelotrichales</taxon>
        <taxon>Erysipelotrichaceae</taxon>
        <taxon>Allocoprobacillus</taxon>
    </lineage>
</organism>
<sequence>MKKLKYFIPSIIMMSVIFMFSNQTGNESSGLSSQIVVWIQTYLHMPISEFIVRKLAHMSEYALLTFTFIYGFYHNQFSTKKIICLALSCTFLYACSDELHQLFIGGRVGQFTDVLIDTSGGCLASLFFYLYQYLFSKNIKGD</sequence>
<keyword evidence="3" id="KW-1185">Reference proteome</keyword>
<proteinExistence type="predicted"/>
<reference evidence="2" key="1">
    <citation type="submission" date="2022-07" db="EMBL/GenBank/DDBJ databases">
        <title>Faecal culturing of patients with breast cancer.</title>
        <authorList>
            <person name="Teng N.M.Y."/>
            <person name="Kiu R."/>
            <person name="Evans R."/>
            <person name="Baker D.J."/>
            <person name="Zenner C."/>
            <person name="Robinson S.D."/>
            <person name="Hall L.J."/>
        </authorList>
    </citation>
    <scope>NUCLEOTIDE SEQUENCE</scope>
    <source>
        <strain evidence="2">LH1062</strain>
    </source>
</reference>
<evidence type="ECO:0000259" key="1">
    <source>
        <dbReference type="Pfam" id="PF04892"/>
    </source>
</evidence>
<dbReference type="EMBL" id="CP101620">
    <property type="protein sequence ID" value="UTY39776.1"/>
    <property type="molecule type" value="Genomic_DNA"/>
</dbReference>
<feature type="domain" description="VanZ-like" evidence="1">
    <location>
        <begin position="8"/>
        <end position="130"/>
    </location>
</feature>
<dbReference type="Proteomes" id="UP001060112">
    <property type="component" value="Chromosome"/>
</dbReference>
<evidence type="ECO:0000313" key="2">
    <source>
        <dbReference type="EMBL" id="UTY39776.1"/>
    </source>
</evidence>
<dbReference type="Pfam" id="PF04892">
    <property type="entry name" value="VanZ"/>
    <property type="match status" value="1"/>
</dbReference>
<name>A0ABY5I338_9FIRM</name>
<dbReference type="NCBIfam" id="NF037970">
    <property type="entry name" value="vanZ_1"/>
    <property type="match status" value="1"/>
</dbReference>
<evidence type="ECO:0000313" key="3">
    <source>
        <dbReference type="Proteomes" id="UP001060112"/>
    </source>
</evidence>
<protein>
    <submittedName>
        <fullName evidence="2">VanZ family protein</fullName>
    </submittedName>
</protein>
<accession>A0ABY5I338</accession>